<proteinExistence type="predicted"/>
<dbReference type="PANTHER" id="PTHR40940">
    <property type="entry name" value="PROTEIN BATD-RELATED"/>
    <property type="match status" value="1"/>
</dbReference>
<reference evidence="3" key="1">
    <citation type="journal article" date="2014" name="Int. J. Syst. Evol. Microbiol.">
        <title>Complete genome sequence of Corynebacterium casei LMG S-19264T (=DSM 44701T), isolated from a smear-ripened cheese.</title>
        <authorList>
            <consortium name="US DOE Joint Genome Institute (JGI-PGF)"/>
            <person name="Walter F."/>
            <person name="Albersmeier A."/>
            <person name="Kalinowski J."/>
            <person name="Ruckert C."/>
        </authorList>
    </citation>
    <scope>NUCLEOTIDE SEQUENCE</scope>
    <source>
        <strain evidence="3">CGMCC 1.12919</strain>
    </source>
</reference>
<reference evidence="3" key="2">
    <citation type="submission" date="2020-09" db="EMBL/GenBank/DDBJ databases">
        <authorList>
            <person name="Sun Q."/>
            <person name="Zhou Y."/>
        </authorList>
    </citation>
    <scope>NUCLEOTIDE SEQUENCE</scope>
    <source>
        <strain evidence="3">CGMCC 1.12919</strain>
    </source>
</reference>
<keyword evidence="2" id="KW-0732">Signal</keyword>
<dbReference type="InterPro" id="IPR025738">
    <property type="entry name" value="BatD"/>
</dbReference>
<evidence type="ECO:0000313" key="3">
    <source>
        <dbReference type="EMBL" id="GGC79456.1"/>
    </source>
</evidence>
<sequence length="439" mass="46234">MLWLCLLTLWLAAPVQAQPATGASPQPPILVRTSVAPAQGAVVGQRIALYVDVLFRGEMPRPPRVTVPELPGAQIIRFESQATTINDTIAGTAYIGQRFEFAVYARHGGSFTVPPATVTVLDRDGNETSTVHGEAVTVAVAVPPGVDVSKPVIASNRVELDESWAPSPTTAFRAGDAIVRTITRTAADVPGLAMRDLGFAAPPGVRVYVDTPVSRDEVARGVVTGRRTDKVTYVFEQEGRYALPEVAQPWWDLGAGTLRQASGAGVAVAVTAAPSGSGLGQSVGGGAWQLMAAVVAGAATIVALLVWALPRLDAWRARRRQRWEASEAKAFRDLMAACRGDDATGLYGALATWRRRLPAEAASRLAPLAEPLEQALFGSPRGMWSPPQAKRLGDAAQAARTALLVPDRQAVAALPPLNPGAAVGARAPLQQVLNRAGDR</sequence>
<keyword evidence="4" id="KW-1185">Reference proteome</keyword>
<gene>
    <name evidence="3" type="ORF">GCM10010994_41900</name>
</gene>
<dbReference type="EMBL" id="BMGG01000007">
    <property type="protein sequence ID" value="GGC79456.1"/>
    <property type="molecule type" value="Genomic_DNA"/>
</dbReference>
<keyword evidence="1" id="KW-0472">Membrane</keyword>
<name>A0A916XJY2_9HYPH</name>
<dbReference type="PANTHER" id="PTHR40940:SF1">
    <property type="entry name" value="PROTEIN BATD"/>
    <property type="match status" value="1"/>
</dbReference>
<evidence type="ECO:0008006" key="5">
    <source>
        <dbReference type="Google" id="ProtNLM"/>
    </source>
</evidence>
<feature type="transmembrane region" description="Helical" evidence="1">
    <location>
        <begin position="287"/>
        <end position="310"/>
    </location>
</feature>
<keyword evidence="1" id="KW-1133">Transmembrane helix</keyword>
<organism evidence="3 4">
    <name type="scientific">Chelatococcus reniformis</name>
    <dbReference type="NCBI Taxonomy" id="1494448"/>
    <lineage>
        <taxon>Bacteria</taxon>
        <taxon>Pseudomonadati</taxon>
        <taxon>Pseudomonadota</taxon>
        <taxon>Alphaproteobacteria</taxon>
        <taxon>Hyphomicrobiales</taxon>
        <taxon>Chelatococcaceae</taxon>
        <taxon>Chelatococcus</taxon>
    </lineage>
</organism>
<dbReference type="AlphaFoldDB" id="A0A916XJY2"/>
<feature type="signal peptide" evidence="2">
    <location>
        <begin position="1"/>
        <end position="17"/>
    </location>
</feature>
<evidence type="ECO:0000256" key="1">
    <source>
        <dbReference type="SAM" id="Phobius"/>
    </source>
</evidence>
<dbReference type="Proteomes" id="UP000637002">
    <property type="component" value="Unassembled WGS sequence"/>
</dbReference>
<evidence type="ECO:0000313" key="4">
    <source>
        <dbReference type="Proteomes" id="UP000637002"/>
    </source>
</evidence>
<feature type="chain" id="PRO_5037664488" description="Protein BatD" evidence="2">
    <location>
        <begin position="18"/>
        <end position="439"/>
    </location>
</feature>
<keyword evidence="1" id="KW-0812">Transmembrane</keyword>
<comment type="caution">
    <text evidence="3">The sequence shown here is derived from an EMBL/GenBank/DDBJ whole genome shotgun (WGS) entry which is preliminary data.</text>
</comment>
<protein>
    <recommendedName>
        <fullName evidence="5">Protein BatD</fullName>
    </recommendedName>
</protein>
<evidence type="ECO:0000256" key="2">
    <source>
        <dbReference type="SAM" id="SignalP"/>
    </source>
</evidence>
<accession>A0A916XJY2</accession>